<evidence type="ECO:0000256" key="2">
    <source>
        <dbReference type="ARBA" id="ARBA00011984"/>
    </source>
</evidence>
<name>A0A9N9F408_9GLOM</name>
<evidence type="ECO:0000256" key="5">
    <source>
        <dbReference type="ARBA" id="ARBA00022801"/>
    </source>
</evidence>
<evidence type="ECO:0000256" key="4">
    <source>
        <dbReference type="ARBA" id="ARBA00022741"/>
    </source>
</evidence>
<gene>
    <name evidence="9" type="ORF">POCULU_LOCUS2973</name>
</gene>
<dbReference type="FunFam" id="3.40.50.300:FF:000343">
    <property type="entry name" value="Ras family gtpase"/>
    <property type="match status" value="1"/>
</dbReference>
<protein>
    <recommendedName>
        <fullName evidence="2">small monomeric GTPase</fullName>
        <ecNumber evidence="2">3.6.5.2</ecNumber>
    </recommendedName>
</protein>
<dbReference type="EC" id="3.6.5.2" evidence="2"/>
<dbReference type="NCBIfam" id="TIGR00231">
    <property type="entry name" value="small_GTP"/>
    <property type="match status" value="1"/>
</dbReference>
<keyword evidence="5" id="KW-0378">Hydrolase</keyword>
<dbReference type="OrthoDB" id="5976022at2759"/>
<evidence type="ECO:0000256" key="8">
    <source>
        <dbReference type="SAM" id="MobiDB-lite"/>
    </source>
</evidence>
<keyword evidence="4" id="KW-0547">Nucleotide-binding</keyword>
<keyword evidence="3" id="KW-1003">Cell membrane</keyword>
<reference evidence="9" key="1">
    <citation type="submission" date="2021-06" db="EMBL/GenBank/DDBJ databases">
        <authorList>
            <person name="Kallberg Y."/>
            <person name="Tangrot J."/>
            <person name="Rosling A."/>
        </authorList>
    </citation>
    <scope>NUCLEOTIDE SEQUENCE</scope>
    <source>
        <strain evidence="9">IA702</strain>
    </source>
</reference>
<evidence type="ECO:0000313" key="10">
    <source>
        <dbReference type="Proteomes" id="UP000789572"/>
    </source>
</evidence>
<dbReference type="InterPro" id="IPR020849">
    <property type="entry name" value="Small_GTPase_Ras-type"/>
</dbReference>
<accession>A0A9N9F408</accession>
<sequence length="235" mass="26414">MMVACFPRRRRPSSTNADAYSSTSASGQVSARQSRASALPTKEYKLVILGGVGVGKSSLTVQFVHSSFPERYDPTIEDSYRKQAEIDGQSCMLELLDTAGNERFADRRDLHLKQGEGFILVFSITDQRSINELAALREQILRVKNTDRVPMVLVGNKCDMEDDRAVTREQGRALSEGWGNCAFYEASARQRANIDEIFYDVIRQINAQTAGKEGERHSKSIRRKVKELRCGCRVQ</sequence>
<dbReference type="AlphaFoldDB" id="A0A9N9F408"/>
<dbReference type="PANTHER" id="PTHR24070">
    <property type="entry name" value="RAS, DI-RAS, AND RHEB FAMILY MEMBERS OF SMALL GTPASE SUPERFAMILY"/>
    <property type="match status" value="1"/>
</dbReference>
<dbReference type="Proteomes" id="UP000789572">
    <property type="component" value="Unassembled WGS sequence"/>
</dbReference>
<dbReference type="SMART" id="SM00175">
    <property type="entry name" value="RAB"/>
    <property type="match status" value="1"/>
</dbReference>
<dbReference type="SMART" id="SM00174">
    <property type="entry name" value="RHO"/>
    <property type="match status" value="1"/>
</dbReference>
<organism evidence="9 10">
    <name type="scientific">Paraglomus occultum</name>
    <dbReference type="NCBI Taxonomy" id="144539"/>
    <lineage>
        <taxon>Eukaryota</taxon>
        <taxon>Fungi</taxon>
        <taxon>Fungi incertae sedis</taxon>
        <taxon>Mucoromycota</taxon>
        <taxon>Glomeromycotina</taxon>
        <taxon>Glomeromycetes</taxon>
        <taxon>Paraglomerales</taxon>
        <taxon>Paraglomeraceae</taxon>
        <taxon>Paraglomus</taxon>
    </lineage>
</organism>
<keyword evidence="6" id="KW-0342">GTP-binding</keyword>
<dbReference type="GO" id="GO:0005886">
    <property type="term" value="C:plasma membrane"/>
    <property type="evidence" value="ECO:0007669"/>
    <property type="project" value="UniProtKB-SubCell"/>
</dbReference>
<evidence type="ECO:0000256" key="6">
    <source>
        <dbReference type="ARBA" id="ARBA00023134"/>
    </source>
</evidence>
<dbReference type="InterPro" id="IPR001806">
    <property type="entry name" value="Small_GTPase"/>
</dbReference>
<dbReference type="PROSITE" id="PS51420">
    <property type="entry name" value="RHO"/>
    <property type="match status" value="1"/>
</dbReference>
<evidence type="ECO:0000256" key="7">
    <source>
        <dbReference type="ARBA" id="ARBA00023136"/>
    </source>
</evidence>
<keyword evidence="7" id="KW-0472">Membrane</keyword>
<dbReference type="PRINTS" id="PR00449">
    <property type="entry name" value="RASTRNSFRMNG"/>
</dbReference>
<dbReference type="Pfam" id="PF00071">
    <property type="entry name" value="Ras"/>
    <property type="match status" value="1"/>
</dbReference>
<dbReference type="EMBL" id="CAJVPJ010000304">
    <property type="protein sequence ID" value="CAG8509059.1"/>
    <property type="molecule type" value="Genomic_DNA"/>
</dbReference>
<dbReference type="SMART" id="SM00173">
    <property type="entry name" value="RAS"/>
    <property type="match status" value="1"/>
</dbReference>
<proteinExistence type="predicted"/>
<dbReference type="PROSITE" id="PS51421">
    <property type="entry name" value="RAS"/>
    <property type="match status" value="1"/>
</dbReference>
<dbReference type="SUPFAM" id="SSF52540">
    <property type="entry name" value="P-loop containing nucleoside triphosphate hydrolases"/>
    <property type="match status" value="1"/>
</dbReference>
<dbReference type="InterPro" id="IPR005225">
    <property type="entry name" value="Small_GTP-bd"/>
</dbReference>
<dbReference type="GO" id="GO:0005525">
    <property type="term" value="F:GTP binding"/>
    <property type="evidence" value="ECO:0007669"/>
    <property type="project" value="UniProtKB-KW"/>
</dbReference>
<comment type="caution">
    <text evidence="9">The sequence shown here is derived from an EMBL/GenBank/DDBJ whole genome shotgun (WGS) entry which is preliminary data.</text>
</comment>
<evidence type="ECO:0000256" key="1">
    <source>
        <dbReference type="ARBA" id="ARBA00004236"/>
    </source>
</evidence>
<dbReference type="Gene3D" id="3.40.50.300">
    <property type="entry name" value="P-loop containing nucleotide triphosphate hydrolases"/>
    <property type="match status" value="1"/>
</dbReference>
<keyword evidence="10" id="KW-1185">Reference proteome</keyword>
<feature type="region of interest" description="Disordered" evidence="8">
    <location>
        <begin position="1"/>
        <end position="34"/>
    </location>
</feature>
<dbReference type="GO" id="GO:0003925">
    <property type="term" value="F:G protein activity"/>
    <property type="evidence" value="ECO:0007669"/>
    <property type="project" value="UniProtKB-EC"/>
</dbReference>
<feature type="compositionally biased region" description="Polar residues" evidence="8">
    <location>
        <begin position="13"/>
        <end position="34"/>
    </location>
</feature>
<evidence type="ECO:0000313" key="9">
    <source>
        <dbReference type="EMBL" id="CAG8509059.1"/>
    </source>
</evidence>
<dbReference type="InterPro" id="IPR027417">
    <property type="entry name" value="P-loop_NTPase"/>
</dbReference>
<comment type="subcellular location">
    <subcellularLocation>
        <location evidence="1">Cell membrane</location>
    </subcellularLocation>
</comment>
<dbReference type="GO" id="GO:0007165">
    <property type="term" value="P:signal transduction"/>
    <property type="evidence" value="ECO:0007669"/>
    <property type="project" value="InterPro"/>
</dbReference>
<evidence type="ECO:0000256" key="3">
    <source>
        <dbReference type="ARBA" id="ARBA00022475"/>
    </source>
</evidence>
<dbReference type="PROSITE" id="PS51419">
    <property type="entry name" value="RAB"/>
    <property type="match status" value="1"/>
</dbReference>